<evidence type="ECO:0008006" key="2">
    <source>
        <dbReference type="Google" id="ProtNLM"/>
    </source>
</evidence>
<accession>A0AAU7K1S7</accession>
<dbReference type="EMBL" id="CP157485">
    <property type="protein sequence ID" value="XBO46428.1"/>
    <property type="molecule type" value="Genomic_DNA"/>
</dbReference>
<evidence type="ECO:0000313" key="1">
    <source>
        <dbReference type="EMBL" id="XBO46428.1"/>
    </source>
</evidence>
<dbReference type="RefSeq" id="WP_406823977.1">
    <property type="nucleotide sequence ID" value="NZ_CP157485.1"/>
</dbReference>
<organism evidence="1">
    <name type="scientific">Pedobacter sp. KACC 23697</name>
    <dbReference type="NCBI Taxonomy" id="3149230"/>
    <lineage>
        <taxon>Bacteria</taxon>
        <taxon>Pseudomonadati</taxon>
        <taxon>Bacteroidota</taxon>
        <taxon>Sphingobacteriia</taxon>
        <taxon>Sphingobacteriales</taxon>
        <taxon>Sphingobacteriaceae</taxon>
        <taxon>Pedobacter</taxon>
    </lineage>
</organism>
<protein>
    <recommendedName>
        <fullName evidence="2">Class I SAM-dependent methyltransferase</fullName>
    </recommendedName>
</protein>
<sequence length="138" mass="15958">MKPHLFQIQRRRPKVISLAAGHGNFAVEYFIPYAFVSYDPIWNRPPADASSSSRKNDKLPGIEDYVEGYYRLQKTAIEVMTVNHPNEPMREDYLSLLPNADAKQLPETDLRRRFLENTQPLLTIASNNGFEYMRTPIS</sequence>
<gene>
    <name evidence="1" type="ORF">ABEG20_14130</name>
</gene>
<proteinExistence type="predicted"/>
<reference evidence="1" key="1">
    <citation type="submission" date="2024-05" db="EMBL/GenBank/DDBJ databases">
        <authorList>
            <person name="Kim S."/>
            <person name="Heo J."/>
            <person name="Choi H."/>
            <person name="Choi Y."/>
            <person name="Kwon S.-W."/>
            <person name="Kim Y."/>
        </authorList>
    </citation>
    <scope>NUCLEOTIDE SEQUENCE</scope>
    <source>
        <strain evidence="1">KACC 23697</strain>
    </source>
</reference>
<dbReference type="AlphaFoldDB" id="A0AAU7K1S7"/>
<name>A0AAU7K1S7_9SPHI</name>